<organism evidence="6 7">
    <name type="scientific">Limnospira indica PCC 8005</name>
    <dbReference type="NCBI Taxonomy" id="376219"/>
    <lineage>
        <taxon>Bacteria</taxon>
        <taxon>Bacillati</taxon>
        <taxon>Cyanobacteriota</taxon>
        <taxon>Cyanophyceae</taxon>
        <taxon>Oscillatoriophycideae</taxon>
        <taxon>Oscillatoriales</taxon>
        <taxon>Sirenicapillariaceae</taxon>
        <taxon>Limnospira</taxon>
    </lineage>
</organism>
<sequence>MNDFNRGNELLRKGKVEEAVAAYQKAIAHDPSFHWYHQKLGEAFEELQHWEKAIAAYLRAIQLRPNGTYFMSSLNRVLAEPSKVLKLSPIHPSEIARTDDENLIFSSAISENIDFLEVNSSEPEKLAIKSGSNLIKAACFSSSSTYDSCFPEEQSYTLHPVYWVRLPWSLIFPRDSLVISQFSKYWPDSLYLVNWSALPQITRAGPEMLQIKTPIKPRIIHEPTILLTSYTYVNYYHWHVNILPIAFSLKDKINLGKLRVISSNLNHWQTRSLQVLGIDCSRVEQVGQTTLLCRSLIYSSHLYASSFPPSQLVKSMFDSLKKSGEKNAYKKGDRFPELILISREDSPNNRKLLNEDEVYKALAPLGFVKVVAGRLSYEQQIQTFARAKVIVAQHGAGLTNMGFAPSGCKVIEIFSENYVNNCFWRLSLTLGHQYAYVINEVDEKYKNLPRNQVKFSAPIDAIVNAVSQSSPCSNPP</sequence>
<evidence type="ECO:0000256" key="1">
    <source>
        <dbReference type="ARBA" id="ARBA00022676"/>
    </source>
</evidence>
<reference evidence="6 7" key="1">
    <citation type="submission" date="2014-02" db="EMBL/GenBank/DDBJ databases">
        <authorList>
            <person name="Genoscope - CEA"/>
        </authorList>
    </citation>
    <scope>NUCLEOTIDE SEQUENCE [LARGE SCALE GENOMIC DNA]</scope>
    <source>
        <strain evidence="6 7">PCC 8005</strain>
    </source>
</reference>
<dbReference type="Proteomes" id="UP000032946">
    <property type="component" value="Chromosome"/>
</dbReference>
<keyword evidence="7" id="KW-1185">Reference proteome</keyword>
<evidence type="ECO:0000256" key="4">
    <source>
        <dbReference type="PROSITE-ProRule" id="PRU00339"/>
    </source>
</evidence>
<dbReference type="SUPFAM" id="SSF48452">
    <property type="entry name" value="TPR-like"/>
    <property type="match status" value="1"/>
</dbReference>
<evidence type="ECO:0000259" key="5">
    <source>
        <dbReference type="Pfam" id="PF04577"/>
    </source>
</evidence>
<dbReference type="Pfam" id="PF13414">
    <property type="entry name" value="TPR_11"/>
    <property type="match status" value="1"/>
</dbReference>
<name>A0A9P1KK11_9CYAN</name>
<evidence type="ECO:0000256" key="3">
    <source>
        <dbReference type="ARBA" id="ARBA00023180"/>
    </source>
</evidence>
<feature type="repeat" description="TPR" evidence="4">
    <location>
        <begin position="34"/>
        <end position="67"/>
    </location>
</feature>
<dbReference type="AlphaFoldDB" id="A0A9P1KK11"/>
<evidence type="ECO:0000256" key="2">
    <source>
        <dbReference type="ARBA" id="ARBA00022679"/>
    </source>
</evidence>
<dbReference type="EMBL" id="FO818640">
    <property type="protein sequence ID" value="CDM98669.1"/>
    <property type="molecule type" value="Genomic_DNA"/>
</dbReference>
<gene>
    <name evidence="6" type="ORF">ARTHRO_61270</name>
</gene>
<dbReference type="InterPro" id="IPR049625">
    <property type="entry name" value="Glyco_transf_61_cat"/>
</dbReference>
<proteinExistence type="predicted"/>
<dbReference type="RefSeq" id="WP_008056495.1">
    <property type="nucleotide sequence ID" value="NZ_FO818640.1"/>
</dbReference>
<protein>
    <recommendedName>
        <fullName evidence="5">Glycosyltransferase 61 catalytic domain-containing protein</fullName>
    </recommendedName>
</protein>
<feature type="domain" description="Glycosyltransferase 61 catalytic" evidence="5">
    <location>
        <begin position="235"/>
        <end position="411"/>
    </location>
</feature>
<keyword evidence="4" id="KW-0802">TPR repeat</keyword>
<dbReference type="InterPro" id="IPR019734">
    <property type="entry name" value="TPR_rpt"/>
</dbReference>
<dbReference type="SMART" id="SM00028">
    <property type="entry name" value="TPR"/>
    <property type="match status" value="2"/>
</dbReference>
<dbReference type="InterPro" id="IPR011990">
    <property type="entry name" value="TPR-like_helical_dom_sf"/>
</dbReference>
<accession>A0A9P1KK11</accession>
<keyword evidence="3" id="KW-0325">Glycoprotein</keyword>
<keyword evidence="1" id="KW-0328">Glycosyltransferase</keyword>
<dbReference type="Pfam" id="PF04577">
    <property type="entry name" value="Glyco_transf_61"/>
    <property type="match status" value="1"/>
</dbReference>
<dbReference type="InterPro" id="IPR007657">
    <property type="entry name" value="Glycosyltransferase_61"/>
</dbReference>
<dbReference type="GO" id="GO:0016757">
    <property type="term" value="F:glycosyltransferase activity"/>
    <property type="evidence" value="ECO:0007669"/>
    <property type="project" value="UniProtKB-KW"/>
</dbReference>
<dbReference type="Gene3D" id="1.25.40.10">
    <property type="entry name" value="Tetratricopeptide repeat domain"/>
    <property type="match status" value="1"/>
</dbReference>
<dbReference type="PROSITE" id="PS50005">
    <property type="entry name" value="TPR"/>
    <property type="match status" value="1"/>
</dbReference>
<evidence type="ECO:0000313" key="7">
    <source>
        <dbReference type="Proteomes" id="UP000032946"/>
    </source>
</evidence>
<evidence type="ECO:0000313" key="6">
    <source>
        <dbReference type="EMBL" id="CDM98669.1"/>
    </source>
</evidence>
<dbReference type="PANTHER" id="PTHR20961">
    <property type="entry name" value="GLYCOSYLTRANSFERASE"/>
    <property type="match status" value="1"/>
</dbReference>
<keyword evidence="2" id="KW-0808">Transferase</keyword>